<feature type="compositionally biased region" description="Low complexity" evidence="1">
    <location>
        <begin position="134"/>
        <end position="154"/>
    </location>
</feature>
<dbReference type="RefSeq" id="XP_023630724.1">
    <property type="nucleotide sequence ID" value="XM_023774956.1"/>
</dbReference>
<evidence type="ECO:0000256" key="1">
    <source>
        <dbReference type="SAM" id="MobiDB-lite"/>
    </source>
</evidence>
<sequence length="428" mass="47475">MSASALARLGTPPRTPKSHRRHLEGSCASELSEATVMGSRLRTNTTCNQAVGIAANNSTPTAATALEPPSTSHFNHLEWNNMVIDPRQLNSHTQWNQTSTTKIETQLPSTGIEYQNVPQWNAMANDGSSDTSHDGVSFGSNSSSNSNASGNSLSEKTRSEMISQLTHLSSRLDTLYSSKGVELSYTAFHSPHLTLFDDACYRIVAGWFVYLFARMQLQVPSEDANFMSGMRPTGDILHSVFSASHCLLDVLRALQRESIDADAATNVDLWTEIKQEPVHSAQVNNEHITSYFQNDQSTNMYQTAQSRCPSTVLRQLVVNCHTQTLNIYVIVLIALQHDAAINNSQMSTDRQVEDDTRLALVVQLCADLLERERQAVDLFLTRLPPSSEAQTFESQCQTMLPMGNGTMMGHLEIDVQQRLARIQQMLRL</sequence>
<dbReference type="Proteomes" id="UP000225277">
    <property type="component" value="Unassembled WGS sequence"/>
</dbReference>
<dbReference type="STRING" id="112498.A0A2D3VAM3"/>
<proteinExistence type="predicted"/>
<protein>
    <submittedName>
        <fullName evidence="2">Uncharacterized protein</fullName>
    </submittedName>
</protein>
<evidence type="ECO:0000313" key="3">
    <source>
        <dbReference type="Proteomes" id="UP000225277"/>
    </source>
</evidence>
<evidence type="ECO:0000313" key="2">
    <source>
        <dbReference type="EMBL" id="CZT24000.1"/>
    </source>
</evidence>
<name>A0A2D3VAM3_9PEZI</name>
<gene>
    <name evidence="2" type="ORF">RCC_09717</name>
</gene>
<dbReference type="AlphaFoldDB" id="A0A2D3VAM3"/>
<reference evidence="2 3" key="1">
    <citation type="submission" date="2016-03" db="EMBL/GenBank/DDBJ databases">
        <authorList>
            <person name="Ploux O."/>
        </authorList>
    </citation>
    <scope>NUCLEOTIDE SEQUENCE [LARGE SCALE GENOMIC DNA]</scope>
    <source>
        <strain evidence="2 3">URUG2</strain>
    </source>
</reference>
<feature type="region of interest" description="Disordered" evidence="1">
    <location>
        <begin position="1"/>
        <end position="23"/>
    </location>
</feature>
<accession>A0A2D3VAM3</accession>
<dbReference type="GeneID" id="35604778"/>
<organism evidence="2 3">
    <name type="scientific">Ramularia collo-cygni</name>
    <dbReference type="NCBI Taxonomy" id="112498"/>
    <lineage>
        <taxon>Eukaryota</taxon>
        <taxon>Fungi</taxon>
        <taxon>Dikarya</taxon>
        <taxon>Ascomycota</taxon>
        <taxon>Pezizomycotina</taxon>
        <taxon>Dothideomycetes</taxon>
        <taxon>Dothideomycetidae</taxon>
        <taxon>Mycosphaerellales</taxon>
        <taxon>Mycosphaerellaceae</taxon>
        <taxon>Ramularia</taxon>
    </lineage>
</organism>
<feature type="region of interest" description="Disordered" evidence="1">
    <location>
        <begin position="121"/>
        <end position="156"/>
    </location>
</feature>
<keyword evidence="3" id="KW-1185">Reference proteome</keyword>
<dbReference type="OrthoDB" id="3946756at2759"/>
<dbReference type="EMBL" id="FJUY01000019">
    <property type="protein sequence ID" value="CZT24000.1"/>
    <property type="molecule type" value="Genomic_DNA"/>
</dbReference>